<dbReference type="InterPro" id="IPR049712">
    <property type="entry name" value="Poly_export"/>
</dbReference>
<organism evidence="5 6">
    <name type="scientific">Mucilaginibacter pineti</name>
    <dbReference type="NCBI Taxonomy" id="1391627"/>
    <lineage>
        <taxon>Bacteria</taxon>
        <taxon>Pseudomonadati</taxon>
        <taxon>Bacteroidota</taxon>
        <taxon>Sphingobacteriia</taxon>
        <taxon>Sphingobacteriales</taxon>
        <taxon>Sphingobacteriaceae</taxon>
        <taxon>Mucilaginibacter</taxon>
    </lineage>
</organism>
<reference evidence="5 6" key="1">
    <citation type="submission" date="2016-10" db="EMBL/GenBank/DDBJ databases">
        <authorList>
            <person name="de Groot N.N."/>
        </authorList>
    </citation>
    <scope>NUCLEOTIDE SEQUENCE [LARGE SCALE GENOMIC DNA]</scope>
    <source>
        <strain evidence="5 6">47C3B</strain>
    </source>
</reference>
<sequence length="264" mass="29142">MLKRSLLNYINTVCIIIGLVALFSSCSYKQNQVLFERNPNNAEIPAQNNFDDNGLYKIKPEDILQVRNLQSLKFILDDVGSSPGTTQSGGSATGQTYPVERDGTVALPVIGRVKVGGLTRYDAAKTIEDLYGKKLIKDPIIEVRIINLKVTVFGEVRAPGNYPLVKDRTTLVEILGEAGGLTDKANEKRIKIVRGGPLNPQIMELNLRELESLSNPAAIMQNQDIVYVEQNKRAIRNEKFQNLSVVAQPALLLLNTALLLISLK</sequence>
<name>A0A1G6UE34_9SPHI</name>
<keyword evidence="2" id="KW-1133">Transmembrane helix</keyword>
<protein>
    <submittedName>
        <fullName evidence="5">Polysaccharide export outer membrane protein</fullName>
    </submittedName>
</protein>
<dbReference type="Gene3D" id="3.10.560.10">
    <property type="entry name" value="Outer membrane lipoprotein wza domain like"/>
    <property type="match status" value="1"/>
</dbReference>
<proteinExistence type="predicted"/>
<dbReference type="Pfam" id="PF10531">
    <property type="entry name" value="SLBB"/>
    <property type="match status" value="1"/>
</dbReference>
<keyword evidence="1" id="KW-0732">Signal</keyword>
<evidence type="ECO:0000313" key="6">
    <source>
        <dbReference type="Proteomes" id="UP000199072"/>
    </source>
</evidence>
<evidence type="ECO:0000256" key="2">
    <source>
        <dbReference type="SAM" id="Phobius"/>
    </source>
</evidence>
<accession>A0A1G6UE34</accession>
<dbReference type="PROSITE" id="PS51257">
    <property type="entry name" value="PROKAR_LIPOPROTEIN"/>
    <property type="match status" value="1"/>
</dbReference>
<dbReference type="PANTHER" id="PTHR33619:SF3">
    <property type="entry name" value="POLYSACCHARIDE EXPORT PROTEIN GFCE-RELATED"/>
    <property type="match status" value="1"/>
</dbReference>
<feature type="transmembrane region" description="Helical" evidence="2">
    <location>
        <begin position="6"/>
        <end position="28"/>
    </location>
</feature>
<keyword evidence="2" id="KW-0472">Membrane</keyword>
<evidence type="ECO:0000313" key="5">
    <source>
        <dbReference type="EMBL" id="SDD39494.1"/>
    </source>
</evidence>
<keyword evidence="6" id="KW-1185">Reference proteome</keyword>
<dbReference type="AlphaFoldDB" id="A0A1G6UE34"/>
<dbReference type="EMBL" id="FNAI01000001">
    <property type="protein sequence ID" value="SDD39494.1"/>
    <property type="molecule type" value="Genomic_DNA"/>
</dbReference>
<dbReference type="InterPro" id="IPR003715">
    <property type="entry name" value="Poly_export_N"/>
</dbReference>
<dbReference type="OrthoDB" id="937431at2"/>
<keyword evidence="2" id="KW-0812">Transmembrane</keyword>
<dbReference type="GO" id="GO:0015159">
    <property type="term" value="F:polysaccharide transmembrane transporter activity"/>
    <property type="evidence" value="ECO:0007669"/>
    <property type="project" value="InterPro"/>
</dbReference>
<dbReference type="Proteomes" id="UP000199072">
    <property type="component" value="Unassembled WGS sequence"/>
</dbReference>
<dbReference type="Pfam" id="PF02563">
    <property type="entry name" value="Poly_export"/>
    <property type="match status" value="1"/>
</dbReference>
<evidence type="ECO:0000256" key="1">
    <source>
        <dbReference type="ARBA" id="ARBA00022729"/>
    </source>
</evidence>
<dbReference type="InterPro" id="IPR019554">
    <property type="entry name" value="Soluble_ligand-bd"/>
</dbReference>
<gene>
    <name evidence="5" type="ORF">SAMN05216464_101615</name>
</gene>
<feature type="domain" description="Polysaccharide export protein N-terminal" evidence="3">
    <location>
        <begin position="56"/>
        <end position="145"/>
    </location>
</feature>
<evidence type="ECO:0000259" key="4">
    <source>
        <dbReference type="Pfam" id="PF10531"/>
    </source>
</evidence>
<dbReference type="STRING" id="1391627.SAMN05216464_101615"/>
<dbReference type="RefSeq" id="WP_091144052.1">
    <property type="nucleotide sequence ID" value="NZ_FNAI01000001.1"/>
</dbReference>
<feature type="domain" description="Soluble ligand binding" evidence="4">
    <location>
        <begin position="149"/>
        <end position="197"/>
    </location>
</feature>
<evidence type="ECO:0000259" key="3">
    <source>
        <dbReference type="Pfam" id="PF02563"/>
    </source>
</evidence>
<dbReference type="PANTHER" id="PTHR33619">
    <property type="entry name" value="POLYSACCHARIDE EXPORT PROTEIN GFCE-RELATED"/>
    <property type="match status" value="1"/>
</dbReference>